<sequence length="127" mass="14680">MHTLFFFSTNELRSLAAETLKQKKFKQPYEPNKTSTQKSFYLVKDRGIYLMNAFDRKTNLVAYASGFNPDNAQTDEQRDDLYDRQQDISGDDFAESIPMTDDQLERIAINKGRVTIKISETQLEVIA</sequence>
<dbReference type="Pfam" id="PF11284">
    <property type="entry name" value="DUF3085"/>
    <property type="match status" value="1"/>
</dbReference>
<reference evidence="1 2" key="1">
    <citation type="journal article" date="2018" name="Nat. Biotechnol.">
        <title>A standardized bacterial taxonomy based on genome phylogeny substantially revises the tree of life.</title>
        <authorList>
            <person name="Parks D.H."/>
            <person name="Chuvochina M."/>
            <person name="Waite D.W."/>
            <person name="Rinke C."/>
            <person name="Skarshewski A."/>
            <person name="Chaumeil P.A."/>
            <person name="Hugenholtz P."/>
        </authorList>
    </citation>
    <scope>NUCLEOTIDE SEQUENCE [LARGE SCALE GENOMIC DNA]</scope>
    <source>
        <strain evidence="1">UBA11978</strain>
    </source>
</reference>
<evidence type="ECO:0000313" key="1">
    <source>
        <dbReference type="EMBL" id="HAW76897.1"/>
    </source>
</evidence>
<organism evidence="1 2">
    <name type="scientific">Alteromonas australica</name>
    <dbReference type="NCBI Taxonomy" id="589873"/>
    <lineage>
        <taxon>Bacteria</taxon>
        <taxon>Pseudomonadati</taxon>
        <taxon>Pseudomonadota</taxon>
        <taxon>Gammaproteobacteria</taxon>
        <taxon>Alteromonadales</taxon>
        <taxon>Alteromonadaceae</taxon>
        <taxon>Alteromonas/Salinimonas group</taxon>
        <taxon>Alteromonas</taxon>
    </lineage>
</organism>
<evidence type="ECO:0008006" key="3">
    <source>
        <dbReference type="Google" id="ProtNLM"/>
    </source>
</evidence>
<dbReference type="InterPro" id="IPR021436">
    <property type="entry name" value="DUF3085"/>
</dbReference>
<accession>A0A350P6I0</accession>
<name>A0A350P6I0_9ALTE</name>
<dbReference type="Proteomes" id="UP000263517">
    <property type="component" value="Unassembled WGS sequence"/>
</dbReference>
<dbReference type="EMBL" id="DNAN01000505">
    <property type="protein sequence ID" value="HAW76897.1"/>
    <property type="molecule type" value="Genomic_DNA"/>
</dbReference>
<proteinExistence type="predicted"/>
<gene>
    <name evidence="1" type="ORF">DCW74_14335</name>
</gene>
<evidence type="ECO:0000313" key="2">
    <source>
        <dbReference type="Proteomes" id="UP000263517"/>
    </source>
</evidence>
<comment type="caution">
    <text evidence="1">The sequence shown here is derived from an EMBL/GenBank/DDBJ whole genome shotgun (WGS) entry which is preliminary data.</text>
</comment>
<dbReference type="AlphaFoldDB" id="A0A350P6I0"/>
<protein>
    <recommendedName>
        <fullName evidence="3">DUF3085 domain-containing protein</fullName>
    </recommendedName>
</protein>